<feature type="repeat" description="ANK" evidence="3">
    <location>
        <begin position="898"/>
        <end position="930"/>
    </location>
</feature>
<dbReference type="InterPro" id="IPR050889">
    <property type="entry name" value="Dendritic_Spine_Reg/Scaffold"/>
</dbReference>
<dbReference type="PANTHER" id="PTHR24166:SF48">
    <property type="entry name" value="PROTEIN VAPYRIN"/>
    <property type="match status" value="1"/>
</dbReference>
<dbReference type="KEGG" id="bgt:106071998"/>
<feature type="repeat" description="ANK" evidence="3">
    <location>
        <begin position="621"/>
        <end position="653"/>
    </location>
</feature>
<evidence type="ECO:0000256" key="1">
    <source>
        <dbReference type="ARBA" id="ARBA00022737"/>
    </source>
</evidence>
<protein>
    <submittedName>
        <fullName evidence="4">Uncharacterized protein</fullName>
    </submittedName>
</protein>
<dbReference type="InterPro" id="IPR036770">
    <property type="entry name" value="Ankyrin_rpt-contain_sf"/>
</dbReference>
<dbReference type="SMART" id="SM00248">
    <property type="entry name" value="ANK"/>
    <property type="match status" value="24"/>
</dbReference>
<feature type="repeat" description="ANK" evidence="3">
    <location>
        <begin position="587"/>
        <end position="619"/>
    </location>
</feature>
<dbReference type="Gene3D" id="1.25.40.20">
    <property type="entry name" value="Ankyrin repeat-containing domain"/>
    <property type="match status" value="7"/>
</dbReference>
<dbReference type="PROSITE" id="PS50088">
    <property type="entry name" value="ANK_REPEAT"/>
    <property type="match status" value="17"/>
</dbReference>
<dbReference type="SUPFAM" id="SSF48403">
    <property type="entry name" value="Ankyrin repeat"/>
    <property type="match status" value="3"/>
</dbReference>
<feature type="repeat" description="ANK" evidence="3">
    <location>
        <begin position="999"/>
        <end position="1031"/>
    </location>
</feature>
<dbReference type="Pfam" id="PF13637">
    <property type="entry name" value="Ank_4"/>
    <property type="match status" value="1"/>
</dbReference>
<dbReference type="EnsemblMetazoa" id="BGLB017037-RA">
    <property type="protein sequence ID" value="BGLB017037-PA"/>
    <property type="gene ID" value="BGLB017037"/>
</dbReference>
<reference evidence="4" key="1">
    <citation type="submission" date="2020-05" db="UniProtKB">
        <authorList>
            <consortium name="EnsemblMetazoa"/>
        </authorList>
    </citation>
    <scope>IDENTIFICATION</scope>
    <source>
        <strain evidence="4">BB02</strain>
    </source>
</reference>
<dbReference type="AlphaFoldDB" id="A0A2C9KAR3"/>
<feature type="repeat" description="ANK" evidence="3">
    <location>
        <begin position="187"/>
        <end position="219"/>
    </location>
</feature>
<dbReference type="Pfam" id="PF12796">
    <property type="entry name" value="Ank_2"/>
    <property type="match status" value="7"/>
</dbReference>
<proteinExistence type="predicted"/>
<dbReference type="VEuPathDB" id="VectorBase:BGLB017037"/>
<feature type="repeat" description="ANK" evidence="3">
    <location>
        <begin position="1035"/>
        <end position="1067"/>
    </location>
</feature>
<feature type="repeat" description="ANK" evidence="3">
    <location>
        <begin position="288"/>
        <end position="320"/>
    </location>
</feature>
<keyword evidence="2 3" id="KW-0040">ANK repeat</keyword>
<name>A0A2C9KAR3_BIOGL</name>
<dbReference type="STRING" id="6526.A0A2C9KAR3"/>
<dbReference type="Proteomes" id="UP000076420">
    <property type="component" value="Unassembled WGS sequence"/>
</dbReference>
<sequence length="1090" mass="119123">MDKGIHSTPPKPRCMKREYGARENHQGWREQVKNVKKNLMSAIDRGDHVTVSNIIGSQIHVTTHSGRKIVNQAFVRACLAGKEQIVSLLLAKGADVNEVSKDDMTPLKAAILSNSFPVVELLLKCGASVKTHTRHREDSILHLALKRGFLPDPVIGADKWEVKYMTDTNIIKLLIDNGALVNQACTDGYLPLSLAASAKRDSVVSHMIKKGADVNRVDTRYGMTPLMHAAIAGNVHIVKLLLKYGAKLDITDKWDYSPLMLAAQFKGHLVVSCLIQGGAEVNKVSEFDGKSPLILATESNCCDTMQALLQHGAHVNYSKPFHKRGTTALMIAAKLGSSEAVNILLSYKADVSLRDEDGATAVSLCSDQEIVNSINMLKYYDLGIIQVLGVSGCIRSTQLRKIVNQAFVRACLAGKEQIVSLLLCKGADVNEVSKEDMTPLKAAILSNTCPVVELLLKCGASVKTHTRQREDSVLHLALKRGFLPDPVIGADKWEVKYMTDTNIIKLLIDNGALVNQTCTDGYLPLSLAASAKRDSVVSHLIKKGADVNRVDTRYGMTPLMHAAIAGNVHIVKLLLKYGAKLDITDKWDYSPLMLAAQFKNHLVVSCLIQGGADVNKVSEFDGKSPLILATESNSCDTMQALLQHGAHVNYSKPFHKRGTTALMIAAKLGSSEAVNILLSYKADVSLRDEDGATAVSLCSDQEIVNKEQDMEKEISVYSTPPISRCRKREYAARDNHQGWREQIKNVKKNLMSAIDRGDHVTVSNIIGSQVHVTTHSGRKIVNQAFVRACLAGKEQIVSLLLCKGADVNEVSKNDVTPLKAAILSNSYPVVELLIKCGASVKTHTRHREDSVLHLALKRGFLPDPVIGADKWEVKYMTDTNIIKLLIDNGALVNQTCTDGYLPLSLAASAKRDSVVCHLIKKGADVNRVDTRYGMAPLMHAAIAGNVHIVKLLLKYGAKLDITDKWDYSPLMLAAQFKNHLVVSCLIQNGADVNKVSEFDGKSPLILATESNCCDTMQALLQHGAHVNYSKPFHKRGTTALMIAAKMGSREAVNILFSYKADVSLRDEDGATAVSLCSDQEMVNVINMYKY</sequence>
<keyword evidence="1" id="KW-0677">Repeat</keyword>
<dbReference type="PANTHER" id="PTHR24166">
    <property type="entry name" value="ROLLING PEBBLES, ISOFORM B"/>
    <property type="match status" value="1"/>
</dbReference>
<feature type="repeat" description="ANK" evidence="3">
    <location>
        <begin position="932"/>
        <end position="964"/>
    </location>
</feature>
<evidence type="ECO:0000256" key="3">
    <source>
        <dbReference type="PROSITE-ProRule" id="PRU00023"/>
    </source>
</evidence>
<feature type="repeat" description="ANK" evidence="3">
    <location>
        <begin position="554"/>
        <end position="586"/>
    </location>
</feature>
<feature type="repeat" description="ANK" evidence="3">
    <location>
        <begin position="324"/>
        <end position="356"/>
    </location>
</feature>
<feature type="repeat" description="ANK" evidence="3">
    <location>
        <begin position="221"/>
        <end position="253"/>
    </location>
</feature>
<dbReference type="Pfam" id="PF00023">
    <property type="entry name" value="Ank"/>
    <property type="match status" value="1"/>
</dbReference>
<dbReference type="InterPro" id="IPR002110">
    <property type="entry name" value="Ankyrin_rpt"/>
</dbReference>
<dbReference type="PRINTS" id="PR01415">
    <property type="entry name" value="ANKYRIN"/>
</dbReference>
<feature type="repeat" description="ANK" evidence="3">
    <location>
        <begin position="657"/>
        <end position="689"/>
    </location>
</feature>
<feature type="repeat" description="ANK" evidence="3">
    <location>
        <begin position="965"/>
        <end position="997"/>
    </location>
</feature>
<feature type="repeat" description="ANK" evidence="3">
    <location>
        <begin position="813"/>
        <end position="845"/>
    </location>
</feature>
<dbReference type="Pfam" id="PF13857">
    <property type="entry name" value="Ank_5"/>
    <property type="match status" value="1"/>
</dbReference>
<accession>A0A2C9KAR3</accession>
<dbReference type="OrthoDB" id="6127172at2759"/>
<feature type="repeat" description="ANK" evidence="3">
    <location>
        <begin position="435"/>
        <end position="467"/>
    </location>
</feature>
<feature type="repeat" description="ANK" evidence="3">
    <location>
        <begin position="102"/>
        <end position="134"/>
    </location>
</feature>
<gene>
    <name evidence="4" type="primary">106071998</name>
</gene>
<evidence type="ECO:0000313" key="5">
    <source>
        <dbReference type="Proteomes" id="UP000076420"/>
    </source>
</evidence>
<feature type="repeat" description="ANK" evidence="3">
    <location>
        <begin position="520"/>
        <end position="552"/>
    </location>
</feature>
<evidence type="ECO:0000313" key="4">
    <source>
        <dbReference type="EnsemblMetazoa" id="BGLB017037-PA"/>
    </source>
</evidence>
<evidence type="ECO:0000256" key="2">
    <source>
        <dbReference type="ARBA" id="ARBA00023043"/>
    </source>
</evidence>
<dbReference type="PROSITE" id="PS50297">
    <property type="entry name" value="ANK_REP_REGION"/>
    <property type="match status" value="14"/>
</dbReference>
<dbReference type="VEuPathDB" id="VectorBase:BGLAX_044455"/>
<organism evidence="4 5">
    <name type="scientific">Biomphalaria glabrata</name>
    <name type="common">Bloodfluke planorb</name>
    <name type="synonym">Freshwater snail</name>
    <dbReference type="NCBI Taxonomy" id="6526"/>
    <lineage>
        <taxon>Eukaryota</taxon>
        <taxon>Metazoa</taxon>
        <taxon>Spiralia</taxon>
        <taxon>Lophotrochozoa</taxon>
        <taxon>Mollusca</taxon>
        <taxon>Gastropoda</taxon>
        <taxon>Heterobranchia</taxon>
        <taxon>Euthyneura</taxon>
        <taxon>Panpulmonata</taxon>
        <taxon>Hygrophila</taxon>
        <taxon>Lymnaeoidea</taxon>
        <taxon>Planorbidae</taxon>
        <taxon>Biomphalaria</taxon>
    </lineage>
</organism>